<organism evidence="2 3">
    <name type="scientific">Corynebacterium silvaticum</name>
    <dbReference type="NCBI Taxonomy" id="2320431"/>
    <lineage>
        <taxon>Bacteria</taxon>
        <taxon>Bacillati</taxon>
        <taxon>Actinomycetota</taxon>
        <taxon>Actinomycetes</taxon>
        <taxon>Mycobacteriales</taxon>
        <taxon>Corynebacteriaceae</taxon>
        <taxon>Corynebacterium</taxon>
    </lineage>
</organism>
<dbReference type="EMBL" id="CP021417">
    <property type="protein sequence ID" value="ARU46443.1"/>
    <property type="molecule type" value="Genomic_DNA"/>
</dbReference>
<keyword evidence="3" id="KW-1185">Reference proteome</keyword>
<dbReference type="RefSeq" id="WP_087454248.1">
    <property type="nucleotide sequence ID" value="NZ_CP021417.2"/>
</dbReference>
<keyword evidence="1" id="KW-1133">Transmembrane helix</keyword>
<keyword evidence="1" id="KW-0472">Membrane</keyword>
<reference evidence="2 3" key="3">
    <citation type="journal article" date="2020" name="Int. J. Syst. Evol. Microbiol.">
        <title>Corynebacterium silvaticum sp. nov., a unique group of NTTB corynebacteria in wild boar and roe deer.</title>
        <authorList>
            <person name="Dangel A."/>
            <person name="Berger A."/>
            <person name="Rau J."/>
            <person name="Eisenberg T."/>
            <person name="Kampfer P."/>
            <person name="Margos G."/>
            <person name="Contzen M."/>
            <person name="Busse H.J."/>
            <person name="Konrad R."/>
            <person name="Peters M."/>
            <person name="Sting R."/>
            <person name="Sing A."/>
        </authorList>
    </citation>
    <scope>NUCLEOTIDE SEQUENCE [LARGE SCALE GENOMIC DNA]</scope>
    <source>
        <strain evidence="2 3">PO100/5</strain>
    </source>
</reference>
<sequence length="77" mass="8465">MTMQPRPYNSIEQRKQDVRKYTRNAAVSVVGGVAGGLAVFALTSSTFLLIVGLIIAVVGGWTNWSKVQKIVNHKDNY</sequence>
<evidence type="ECO:0000256" key="1">
    <source>
        <dbReference type="SAM" id="Phobius"/>
    </source>
</evidence>
<proteinExistence type="predicted"/>
<protein>
    <submittedName>
        <fullName evidence="2">Uncharacterized protein</fullName>
    </submittedName>
</protein>
<name>A0A7Y4P926_9CORY</name>
<evidence type="ECO:0000313" key="3">
    <source>
        <dbReference type="Proteomes" id="UP000195652"/>
    </source>
</evidence>
<reference evidence="2 3" key="4">
    <citation type="journal article" date="2020" name="PLoS ONE">
        <title>Taxonomic classification of strain PO100/5 shows a broader geographic distribution and genetic markers of the recently described Corynebacterium silvaticum.</title>
        <authorList>
            <person name="Viana M.V.C."/>
            <person name="Profeta R."/>
            <person name="da Silva A.L."/>
            <person name="Hurtado R."/>
            <person name="Cerqueira J.C."/>
            <person name="Ribeiro B.F.S."/>
            <person name="Almeida M.O."/>
            <person name="Morais-Rodrigues F."/>
            <person name="Soares S.C."/>
            <person name="Oliveira M."/>
            <person name="Tavares L."/>
            <person name="Figueiredo H."/>
            <person name="Wattam A.R."/>
            <person name="Barh D."/>
            <person name="Ghosh P."/>
            <person name="Silva A."/>
            <person name="Azevedo V."/>
        </authorList>
    </citation>
    <scope>NUCLEOTIDE SEQUENCE [LARGE SCALE GENOMIC DNA]</scope>
    <source>
        <strain evidence="2 3">PO100/5</strain>
    </source>
</reference>
<dbReference type="AlphaFoldDB" id="A0A7Y4P926"/>
<dbReference type="OrthoDB" id="4424946at2"/>
<accession>A0A7Y4P926</accession>
<dbReference type="Proteomes" id="UP000195652">
    <property type="component" value="Chromosome"/>
</dbReference>
<reference evidence="2 3" key="1">
    <citation type="journal article" date="2014" name="BMC Vet. Res.">
        <title>First report of Corynebacterium pseudotuberculosis from caseous lymphadenitis lesions in Black Alentejano pig (Sus scrofa domesticus).</title>
        <authorList>
            <person name="Oliveira M."/>
            <person name="Barroco C."/>
            <person name="Mottola C."/>
            <person name="Santos R."/>
            <person name="Lemsaddek A."/>
            <person name="Tavares L."/>
            <person name="Semedo-Lemsaddek T."/>
        </authorList>
    </citation>
    <scope>NUCLEOTIDE SEQUENCE [LARGE SCALE GENOMIC DNA]</scope>
    <source>
        <strain evidence="2 3">PO100/5</strain>
    </source>
</reference>
<dbReference type="KEGG" id="csil:CBE74_08095"/>
<dbReference type="GeneID" id="75008204"/>
<keyword evidence="1" id="KW-0812">Transmembrane</keyword>
<feature type="transmembrane region" description="Helical" evidence="1">
    <location>
        <begin position="21"/>
        <end position="41"/>
    </location>
</feature>
<evidence type="ECO:0000313" key="2">
    <source>
        <dbReference type="EMBL" id="ARU46443.1"/>
    </source>
</evidence>
<gene>
    <name evidence="2" type="ORF">CBE74_08095</name>
</gene>
<feature type="transmembrane region" description="Helical" evidence="1">
    <location>
        <begin position="47"/>
        <end position="64"/>
    </location>
</feature>
<reference evidence="2 3" key="2">
    <citation type="journal article" date="2020" name="Antonie Van Leeuwenhoek">
        <title>Phylogenomic characterisation of a novel corynebacterial species pathogenic to animals.</title>
        <authorList>
            <person name="Moller J."/>
            <person name="Musella L."/>
            <person name="Melnikov V."/>
            <person name="Geissdorfer W."/>
            <person name="Burkovski A."/>
            <person name="Sangal V."/>
        </authorList>
    </citation>
    <scope>NUCLEOTIDE SEQUENCE [LARGE SCALE GENOMIC DNA]</scope>
    <source>
        <strain evidence="2 3">PO100/5</strain>
    </source>
</reference>